<comment type="caution">
    <text evidence="2">The sequence shown here is derived from an EMBL/GenBank/DDBJ whole genome shotgun (WGS) entry which is preliminary data.</text>
</comment>
<keyword evidence="3" id="KW-1185">Reference proteome</keyword>
<dbReference type="EMBL" id="BOMI01000147">
    <property type="protein sequence ID" value="GID78615.1"/>
    <property type="molecule type" value="Genomic_DNA"/>
</dbReference>
<accession>A0ABQ3YFN1</accession>
<dbReference type="InterPro" id="IPR001387">
    <property type="entry name" value="Cro/C1-type_HTH"/>
</dbReference>
<dbReference type="CDD" id="cd00093">
    <property type="entry name" value="HTH_XRE"/>
    <property type="match status" value="1"/>
</dbReference>
<dbReference type="RefSeq" id="WP_203773709.1">
    <property type="nucleotide sequence ID" value="NZ_BAAABO010000027.1"/>
</dbReference>
<dbReference type="Proteomes" id="UP000609879">
    <property type="component" value="Unassembled WGS sequence"/>
</dbReference>
<dbReference type="Pfam" id="PF19054">
    <property type="entry name" value="DUF5753"/>
    <property type="match status" value="1"/>
</dbReference>
<name>A0ABQ3YFN1_9ACTN</name>
<evidence type="ECO:0000313" key="3">
    <source>
        <dbReference type="Proteomes" id="UP000609879"/>
    </source>
</evidence>
<dbReference type="InterPro" id="IPR043917">
    <property type="entry name" value="DUF5753"/>
</dbReference>
<dbReference type="InterPro" id="IPR010982">
    <property type="entry name" value="Lambda_DNA-bd_dom_sf"/>
</dbReference>
<dbReference type="Pfam" id="PF13560">
    <property type="entry name" value="HTH_31"/>
    <property type="match status" value="1"/>
</dbReference>
<evidence type="ECO:0000313" key="2">
    <source>
        <dbReference type="EMBL" id="GID78615.1"/>
    </source>
</evidence>
<protein>
    <submittedName>
        <fullName evidence="2">Transcriptional regulator</fullName>
    </submittedName>
</protein>
<dbReference type="PROSITE" id="PS50943">
    <property type="entry name" value="HTH_CROC1"/>
    <property type="match status" value="1"/>
</dbReference>
<evidence type="ECO:0000259" key="1">
    <source>
        <dbReference type="PROSITE" id="PS50943"/>
    </source>
</evidence>
<dbReference type="Gene3D" id="1.10.260.40">
    <property type="entry name" value="lambda repressor-like DNA-binding domains"/>
    <property type="match status" value="1"/>
</dbReference>
<dbReference type="SUPFAM" id="SSF47413">
    <property type="entry name" value="lambda repressor-like DNA-binding domains"/>
    <property type="match status" value="1"/>
</dbReference>
<gene>
    <name evidence="2" type="ORF">Ade02nite_72560</name>
</gene>
<proteinExistence type="predicted"/>
<feature type="domain" description="HTH cro/C1-type" evidence="1">
    <location>
        <begin position="26"/>
        <end position="58"/>
    </location>
</feature>
<organism evidence="2 3">
    <name type="scientific">Paractinoplanes deccanensis</name>
    <dbReference type="NCBI Taxonomy" id="113561"/>
    <lineage>
        <taxon>Bacteria</taxon>
        <taxon>Bacillati</taxon>
        <taxon>Actinomycetota</taxon>
        <taxon>Actinomycetes</taxon>
        <taxon>Micromonosporales</taxon>
        <taxon>Micromonosporaceae</taxon>
        <taxon>Paractinoplanes</taxon>
    </lineage>
</organism>
<sequence length="287" mass="32626">MVFDEPLPPDGKGRPTSAHEILGRHLRALRESRGLTLSDVARHIRASTSKVTRIELGRVGAKEGDLDGLLALYDPGAEARLALLELNRHLNDPRWWNAYGIDLPDWYCSYLVLESVAKVIMTYEVRFVPGLLQTRSYAEAVMRSAYPDEERVQRLVDVRMRRQAELLKRGSPRLVAIVEHGALIDGLADREIMREQIEFLVEATARPHVTIQVIMPHAGGHVFRSNSFSLLQLKMSEVVYLEQLDRAFFLDERRDAGPYLRAMGEMMIVAGKPADARETLKKMLEER</sequence>
<reference evidence="2 3" key="1">
    <citation type="submission" date="2021-01" db="EMBL/GenBank/DDBJ databases">
        <title>Whole genome shotgun sequence of Actinoplanes deccanensis NBRC 13994.</title>
        <authorList>
            <person name="Komaki H."/>
            <person name="Tamura T."/>
        </authorList>
    </citation>
    <scope>NUCLEOTIDE SEQUENCE [LARGE SCALE GENOMIC DNA]</scope>
    <source>
        <strain evidence="2 3">NBRC 13994</strain>
    </source>
</reference>